<reference evidence="10 11" key="1">
    <citation type="journal article" date="2020" name="BMC Genomics">
        <title>Intraspecific diversification of the crop wild relative Brassica cretica Lam. using demographic model selection.</title>
        <authorList>
            <person name="Kioukis A."/>
            <person name="Michalopoulou V.A."/>
            <person name="Briers L."/>
            <person name="Pirintsos S."/>
            <person name="Studholme D.J."/>
            <person name="Pavlidis P."/>
            <person name="Sarris P.F."/>
        </authorList>
    </citation>
    <scope>NUCLEOTIDE SEQUENCE [LARGE SCALE GENOMIC DNA]</scope>
    <source>
        <strain evidence="11">cv. PFS-1207/04</strain>
    </source>
</reference>
<dbReference type="Gene3D" id="3.40.50.300">
    <property type="entry name" value="P-loop containing nucleotide triphosphate hydrolases"/>
    <property type="match status" value="2"/>
</dbReference>
<dbReference type="InterPro" id="IPR017907">
    <property type="entry name" value="Znf_RING_CS"/>
</dbReference>
<dbReference type="InterPro" id="IPR001650">
    <property type="entry name" value="Helicase_C-like"/>
</dbReference>
<evidence type="ECO:0000256" key="4">
    <source>
        <dbReference type="ARBA" id="ARBA00022801"/>
    </source>
</evidence>
<dbReference type="Pfam" id="PF00271">
    <property type="entry name" value="Helicase_C"/>
    <property type="match status" value="1"/>
</dbReference>
<dbReference type="InterPro" id="IPR050628">
    <property type="entry name" value="SNF2_RAD54_helicase_TF"/>
</dbReference>
<dbReference type="Proteomes" id="UP000266723">
    <property type="component" value="Unassembled WGS sequence"/>
</dbReference>
<evidence type="ECO:0000256" key="6">
    <source>
        <dbReference type="ARBA" id="ARBA00022833"/>
    </source>
</evidence>
<dbReference type="InterPro" id="IPR018957">
    <property type="entry name" value="Znf_C3HC4_RING-type"/>
</dbReference>
<dbReference type="PROSITE" id="PS50089">
    <property type="entry name" value="ZF_RING_2"/>
    <property type="match status" value="1"/>
</dbReference>
<comment type="caution">
    <text evidence="10">The sequence shown here is derived from an EMBL/GenBank/DDBJ whole genome shotgun (WGS) entry which is preliminary data.</text>
</comment>
<keyword evidence="3 8" id="KW-0863">Zinc-finger</keyword>
<evidence type="ECO:0000313" key="10">
    <source>
        <dbReference type="EMBL" id="KAF3528008.1"/>
    </source>
</evidence>
<evidence type="ECO:0000256" key="8">
    <source>
        <dbReference type="PROSITE-ProRule" id="PRU00175"/>
    </source>
</evidence>
<dbReference type="SUPFAM" id="SSF52540">
    <property type="entry name" value="P-loop containing nucleoside triphosphate hydrolases"/>
    <property type="match status" value="1"/>
</dbReference>
<dbReference type="CDD" id="cd18793">
    <property type="entry name" value="SF2_C_SNF"/>
    <property type="match status" value="1"/>
</dbReference>
<gene>
    <name evidence="10" type="ORF">DY000_02042289</name>
</gene>
<evidence type="ECO:0000256" key="5">
    <source>
        <dbReference type="ARBA" id="ARBA00022806"/>
    </source>
</evidence>
<dbReference type="InterPro" id="IPR049730">
    <property type="entry name" value="SNF2/RAD54-like_C"/>
</dbReference>
<dbReference type="InterPro" id="IPR027417">
    <property type="entry name" value="P-loop_NTPase"/>
</dbReference>
<evidence type="ECO:0000256" key="3">
    <source>
        <dbReference type="ARBA" id="ARBA00022771"/>
    </source>
</evidence>
<feature type="domain" description="RING-type" evidence="9">
    <location>
        <begin position="99"/>
        <end position="137"/>
    </location>
</feature>
<dbReference type="PANTHER" id="PTHR45626">
    <property type="entry name" value="TRANSCRIPTION TERMINATION FACTOR 2-RELATED"/>
    <property type="match status" value="1"/>
</dbReference>
<dbReference type="PANTHER" id="PTHR45626:SF34">
    <property type="entry name" value="HELICASE-LIKE TRANSCRIPTION FACTOR CHR27"/>
    <property type="match status" value="1"/>
</dbReference>
<dbReference type="EMBL" id="QGKV02001507">
    <property type="protein sequence ID" value="KAF3528008.1"/>
    <property type="molecule type" value="Genomic_DNA"/>
</dbReference>
<keyword evidence="1" id="KW-0479">Metal-binding</keyword>
<evidence type="ECO:0000256" key="1">
    <source>
        <dbReference type="ARBA" id="ARBA00022723"/>
    </source>
</evidence>
<dbReference type="PROSITE" id="PS00518">
    <property type="entry name" value="ZF_RING_1"/>
    <property type="match status" value="1"/>
</dbReference>
<keyword evidence="5" id="KW-0347">Helicase</keyword>
<dbReference type="Gene3D" id="3.30.40.10">
    <property type="entry name" value="Zinc/RING finger domain, C3HC4 (zinc finger)"/>
    <property type="match status" value="1"/>
</dbReference>
<evidence type="ECO:0000313" key="11">
    <source>
        <dbReference type="Proteomes" id="UP000266723"/>
    </source>
</evidence>
<keyword evidence="6" id="KW-0862">Zinc</keyword>
<protein>
    <recommendedName>
        <fullName evidence="9">RING-type domain-containing protein</fullName>
    </recommendedName>
</protein>
<keyword evidence="2" id="KW-0547">Nucleotide-binding</keyword>
<evidence type="ECO:0000259" key="9">
    <source>
        <dbReference type="PROSITE" id="PS50089"/>
    </source>
</evidence>
<keyword evidence="11" id="KW-1185">Reference proteome</keyword>
<evidence type="ECO:0000256" key="7">
    <source>
        <dbReference type="ARBA" id="ARBA00022840"/>
    </source>
</evidence>
<dbReference type="Pfam" id="PF00097">
    <property type="entry name" value="zf-C3HC4"/>
    <property type="match status" value="1"/>
</dbReference>
<accession>A0ABQ7B762</accession>
<organism evidence="10 11">
    <name type="scientific">Brassica cretica</name>
    <name type="common">Mustard</name>
    <dbReference type="NCBI Taxonomy" id="69181"/>
    <lineage>
        <taxon>Eukaryota</taxon>
        <taxon>Viridiplantae</taxon>
        <taxon>Streptophyta</taxon>
        <taxon>Embryophyta</taxon>
        <taxon>Tracheophyta</taxon>
        <taxon>Spermatophyta</taxon>
        <taxon>Magnoliopsida</taxon>
        <taxon>eudicotyledons</taxon>
        <taxon>Gunneridae</taxon>
        <taxon>Pentapetalae</taxon>
        <taxon>rosids</taxon>
        <taxon>malvids</taxon>
        <taxon>Brassicales</taxon>
        <taxon>Brassicaceae</taxon>
        <taxon>Brassiceae</taxon>
        <taxon>Brassica</taxon>
    </lineage>
</organism>
<name>A0ABQ7B762_BRACR</name>
<evidence type="ECO:0000256" key="2">
    <source>
        <dbReference type="ARBA" id="ARBA00022741"/>
    </source>
</evidence>
<keyword evidence="4" id="KW-0378">Hydrolase</keyword>
<keyword evidence="7" id="KW-0067">ATP-binding</keyword>
<proteinExistence type="predicted"/>
<dbReference type="SUPFAM" id="SSF57850">
    <property type="entry name" value="RING/U-box"/>
    <property type="match status" value="1"/>
</dbReference>
<sequence length="322" mass="36644">MCTSHFTLDPIIRNEKHGYKKLQAVRKAVMLRRTKGTLNQNYTNILLMLLRLRQACDHPQLVHRSTSDPYEKESEETVQRLPKEARINLLNCLESSSAICNIYNDPPEHPVVTLCGHVFCYQCISEHISGDENICPVRSCRECLGSDVVFSESALRNCVANDLGCSSSSQDKSFFKKAKPPSQEPIKTLVFSQWNGMLDLVELCFEENGIEFRRLDGTMSLAARDRAVKEFSNDPDLQVMLFFWIFGGIHQAEDQAIDRAHRIGQTWPVSVTRVTIKDTVDDRMLFLQEEKRRMVASAYGEDHGGSSATQLTVDDLKYLFMV</sequence>
<dbReference type="InterPro" id="IPR001841">
    <property type="entry name" value="Znf_RING"/>
</dbReference>
<dbReference type="InterPro" id="IPR013083">
    <property type="entry name" value="Znf_RING/FYVE/PHD"/>
</dbReference>